<reference evidence="1" key="1">
    <citation type="journal article" date="2014" name="Front. Microbiol.">
        <title>High frequency of phylogenetically diverse reductive dehalogenase-homologous genes in deep subseafloor sedimentary metagenomes.</title>
        <authorList>
            <person name="Kawai M."/>
            <person name="Futagami T."/>
            <person name="Toyoda A."/>
            <person name="Takaki Y."/>
            <person name="Nishi S."/>
            <person name="Hori S."/>
            <person name="Arai W."/>
            <person name="Tsubouchi T."/>
            <person name="Morono Y."/>
            <person name="Uchiyama I."/>
            <person name="Ito T."/>
            <person name="Fujiyama A."/>
            <person name="Inagaki F."/>
            <person name="Takami H."/>
        </authorList>
    </citation>
    <scope>NUCLEOTIDE SEQUENCE</scope>
    <source>
        <strain evidence="1">Expedition CK06-06</strain>
    </source>
</reference>
<evidence type="ECO:0000313" key="1">
    <source>
        <dbReference type="EMBL" id="GAH23237.1"/>
    </source>
</evidence>
<protein>
    <submittedName>
        <fullName evidence="1">Uncharacterized protein</fullName>
    </submittedName>
</protein>
<name>X1DST6_9ZZZZ</name>
<sequence length="202" mass="23647">MSNFEDFFNGDTVAVPIPGDAPKEIPRIILHSADGKFKLEIAESRVNFFRYRKDDDIEIDASQIMDLSSRVLKEYKDCTHSIIGRLALVVVKSLENKNPGFTLARHFCKDKWMVELFNRLDNFEIHSHKSYTLEGFNINSWIRCKTGRLTKNNEPIILVTQDINTLAEELEKRDFSIRQLEAFLEIAYKEQKQVLRKYFPKE</sequence>
<accession>X1DST6</accession>
<gene>
    <name evidence="1" type="ORF">S03H2_07353</name>
</gene>
<dbReference type="EMBL" id="BARU01003379">
    <property type="protein sequence ID" value="GAH23237.1"/>
    <property type="molecule type" value="Genomic_DNA"/>
</dbReference>
<proteinExistence type="predicted"/>
<organism evidence="1">
    <name type="scientific">marine sediment metagenome</name>
    <dbReference type="NCBI Taxonomy" id="412755"/>
    <lineage>
        <taxon>unclassified sequences</taxon>
        <taxon>metagenomes</taxon>
        <taxon>ecological metagenomes</taxon>
    </lineage>
</organism>
<comment type="caution">
    <text evidence="1">The sequence shown here is derived from an EMBL/GenBank/DDBJ whole genome shotgun (WGS) entry which is preliminary data.</text>
</comment>
<dbReference type="AlphaFoldDB" id="X1DST6"/>